<gene>
    <name evidence="1" type="ORF">HGR00_20185</name>
</gene>
<accession>A0A848P6I9</accession>
<evidence type="ECO:0000313" key="2">
    <source>
        <dbReference type="Proteomes" id="UP000575469"/>
    </source>
</evidence>
<reference evidence="1 2" key="1">
    <citation type="submission" date="2020-04" db="EMBL/GenBank/DDBJ databases">
        <title>Ralstonia insidiosa genome sequencing and assembly.</title>
        <authorList>
            <person name="Martins R.C.R."/>
            <person name="Perdigao-Neto L.V."/>
            <person name="Levin A.S.S."/>
            <person name="Costa S.F."/>
        </authorList>
    </citation>
    <scope>NUCLEOTIDE SEQUENCE [LARGE SCALE GENOMIC DNA]</scope>
    <source>
        <strain evidence="1 2">5047</strain>
    </source>
</reference>
<dbReference type="Proteomes" id="UP000575469">
    <property type="component" value="Unassembled WGS sequence"/>
</dbReference>
<dbReference type="EMBL" id="JABBZM010000020">
    <property type="protein sequence ID" value="NMV40234.1"/>
    <property type="molecule type" value="Genomic_DNA"/>
</dbReference>
<comment type="caution">
    <text evidence="1">The sequence shown here is derived from an EMBL/GenBank/DDBJ whole genome shotgun (WGS) entry which is preliminary data.</text>
</comment>
<organism evidence="1 2">
    <name type="scientific">Ralstonia insidiosa</name>
    <dbReference type="NCBI Taxonomy" id="190721"/>
    <lineage>
        <taxon>Bacteria</taxon>
        <taxon>Pseudomonadati</taxon>
        <taxon>Pseudomonadota</taxon>
        <taxon>Betaproteobacteria</taxon>
        <taxon>Burkholderiales</taxon>
        <taxon>Burkholderiaceae</taxon>
        <taxon>Ralstonia</taxon>
    </lineage>
</organism>
<protein>
    <submittedName>
        <fullName evidence="1">Uncharacterized protein</fullName>
    </submittedName>
</protein>
<sequence length="99" mass="11361">MQFAHSGHRPASYPSPPKLYEAGALALRRFLQQTQKSVYRSREFHPPLLREQIDYNVSLLPLDYRAGFMDALGAYVLLTLEGCQLDPRDWDVLAAVKRQ</sequence>
<evidence type="ECO:0000313" key="1">
    <source>
        <dbReference type="EMBL" id="NMV40234.1"/>
    </source>
</evidence>
<name>A0A848P6I9_9RALS</name>
<dbReference type="RefSeq" id="WP_104657199.1">
    <property type="nucleotide sequence ID" value="NZ_JABBZM010000020.1"/>
</dbReference>
<proteinExistence type="predicted"/>
<dbReference type="AlphaFoldDB" id="A0A848P6I9"/>